<organism evidence="1 2">
    <name type="scientific">Brachionus calyciflorus</name>
    <dbReference type="NCBI Taxonomy" id="104777"/>
    <lineage>
        <taxon>Eukaryota</taxon>
        <taxon>Metazoa</taxon>
        <taxon>Spiralia</taxon>
        <taxon>Gnathifera</taxon>
        <taxon>Rotifera</taxon>
        <taxon>Eurotatoria</taxon>
        <taxon>Monogononta</taxon>
        <taxon>Pseudotrocha</taxon>
        <taxon>Ploima</taxon>
        <taxon>Brachionidae</taxon>
        <taxon>Brachionus</taxon>
    </lineage>
</organism>
<proteinExistence type="predicted"/>
<feature type="non-terminal residue" evidence="1">
    <location>
        <position position="1"/>
    </location>
</feature>
<name>A0A814R512_9BILA</name>
<gene>
    <name evidence="1" type="ORF">OXX778_LOCUS22362</name>
</gene>
<comment type="caution">
    <text evidence="1">The sequence shown here is derived from an EMBL/GenBank/DDBJ whole genome shotgun (WGS) entry which is preliminary data.</text>
</comment>
<dbReference type="OrthoDB" id="10067596at2759"/>
<dbReference type="Proteomes" id="UP000663879">
    <property type="component" value="Unassembled WGS sequence"/>
</dbReference>
<sequence length="100" mass="11673">NYLGKEEVKKTGKGRGVKYVKTREKPLFQVDLWSIYSRVLNKLPRTTNHVESWHNAFGNMLKSHPVIYELVVSLRKEQKRTENNLIKVKTGLVSNFKSEN</sequence>
<protein>
    <submittedName>
        <fullName evidence="1">Uncharacterized protein</fullName>
    </submittedName>
</protein>
<keyword evidence="2" id="KW-1185">Reference proteome</keyword>
<reference evidence="1" key="1">
    <citation type="submission" date="2021-02" db="EMBL/GenBank/DDBJ databases">
        <authorList>
            <person name="Nowell W R."/>
        </authorList>
    </citation>
    <scope>NUCLEOTIDE SEQUENCE</scope>
    <source>
        <strain evidence="1">Ploen Becks lab</strain>
    </source>
</reference>
<accession>A0A814R512</accession>
<evidence type="ECO:0000313" key="1">
    <source>
        <dbReference type="EMBL" id="CAF1128421.1"/>
    </source>
</evidence>
<dbReference type="AlphaFoldDB" id="A0A814R512"/>
<evidence type="ECO:0000313" key="2">
    <source>
        <dbReference type="Proteomes" id="UP000663879"/>
    </source>
</evidence>
<dbReference type="EMBL" id="CAJNOC010009399">
    <property type="protein sequence ID" value="CAF1128421.1"/>
    <property type="molecule type" value="Genomic_DNA"/>
</dbReference>